<evidence type="ECO:0000259" key="1">
    <source>
        <dbReference type="PROSITE" id="PS50076"/>
    </source>
</evidence>
<dbReference type="SUPFAM" id="SSF46565">
    <property type="entry name" value="Chaperone J-domain"/>
    <property type="match status" value="1"/>
</dbReference>
<evidence type="ECO:0000313" key="3">
    <source>
        <dbReference type="Proteomes" id="UP000605099"/>
    </source>
</evidence>
<dbReference type="Proteomes" id="UP000605099">
    <property type="component" value="Unassembled WGS sequence"/>
</dbReference>
<accession>A0ABQ2JEW8</accession>
<sequence>MPHFLREWSGHGFHLAMLCPILKPVRHQRFHGRYESGGRECSWPGCEEAGEFRAPGGRPSGFDGPGDYRWFCLEHVREFNSGYDYFEGMEAEEIFRAQSPLHGWETETRAFRHDAGVDGTPNWANFSDPLDAISSRARAHVKRQQADMRAQNRFSPNERRALEVLGLESDVDRKTLRARYTRLLRQYHPDHNGGDHSHSSRLQTVVEAYQLLRKAAALA</sequence>
<dbReference type="SMART" id="SM00271">
    <property type="entry name" value="DnaJ"/>
    <property type="match status" value="1"/>
</dbReference>
<name>A0ABQ2JEW8_9SPHN</name>
<comment type="caution">
    <text evidence="2">The sequence shown here is derived from an EMBL/GenBank/DDBJ whole genome shotgun (WGS) entry which is preliminary data.</text>
</comment>
<organism evidence="2 3">
    <name type="scientific">Novosphingobium indicum</name>
    <dbReference type="NCBI Taxonomy" id="462949"/>
    <lineage>
        <taxon>Bacteria</taxon>
        <taxon>Pseudomonadati</taxon>
        <taxon>Pseudomonadota</taxon>
        <taxon>Alphaproteobacteria</taxon>
        <taxon>Sphingomonadales</taxon>
        <taxon>Sphingomonadaceae</taxon>
        <taxon>Novosphingobium</taxon>
    </lineage>
</organism>
<evidence type="ECO:0000313" key="2">
    <source>
        <dbReference type="EMBL" id="GGN45097.1"/>
    </source>
</evidence>
<dbReference type="InterPro" id="IPR036869">
    <property type="entry name" value="J_dom_sf"/>
</dbReference>
<feature type="domain" description="J" evidence="1">
    <location>
        <begin position="160"/>
        <end position="217"/>
    </location>
</feature>
<dbReference type="InterPro" id="IPR001623">
    <property type="entry name" value="DnaJ_domain"/>
</dbReference>
<dbReference type="PROSITE" id="PS50076">
    <property type="entry name" value="DNAJ_2"/>
    <property type="match status" value="1"/>
</dbReference>
<proteinExistence type="predicted"/>
<dbReference type="CDD" id="cd06257">
    <property type="entry name" value="DnaJ"/>
    <property type="match status" value="1"/>
</dbReference>
<gene>
    <name evidence="2" type="ORF">GCM10011349_10780</name>
</gene>
<dbReference type="Gene3D" id="1.10.287.110">
    <property type="entry name" value="DnaJ domain"/>
    <property type="match status" value="1"/>
</dbReference>
<dbReference type="PRINTS" id="PR00625">
    <property type="entry name" value="JDOMAIN"/>
</dbReference>
<dbReference type="Pfam" id="PF00226">
    <property type="entry name" value="DnaJ"/>
    <property type="match status" value="1"/>
</dbReference>
<reference evidence="3" key="1">
    <citation type="journal article" date="2019" name="Int. J. Syst. Evol. Microbiol.">
        <title>The Global Catalogue of Microorganisms (GCM) 10K type strain sequencing project: providing services to taxonomists for standard genome sequencing and annotation.</title>
        <authorList>
            <consortium name="The Broad Institute Genomics Platform"/>
            <consortium name="The Broad Institute Genome Sequencing Center for Infectious Disease"/>
            <person name="Wu L."/>
            <person name="Ma J."/>
        </authorList>
    </citation>
    <scope>NUCLEOTIDE SEQUENCE [LARGE SCALE GENOMIC DNA]</scope>
    <source>
        <strain evidence="3">CGMCC 1.6784</strain>
    </source>
</reference>
<keyword evidence="3" id="KW-1185">Reference proteome</keyword>
<dbReference type="EMBL" id="BMLK01000004">
    <property type="protein sequence ID" value="GGN45097.1"/>
    <property type="molecule type" value="Genomic_DNA"/>
</dbReference>
<protein>
    <submittedName>
        <fullName evidence="2">Molecular chaperone DnaJ</fullName>
    </submittedName>
</protein>